<accession>A0A512NEG8</accession>
<keyword evidence="2" id="KW-1185">Reference proteome</keyword>
<dbReference type="Proteomes" id="UP000321058">
    <property type="component" value="Unassembled WGS sequence"/>
</dbReference>
<evidence type="ECO:0000313" key="2">
    <source>
        <dbReference type="Proteomes" id="UP000321058"/>
    </source>
</evidence>
<reference evidence="1 2" key="1">
    <citation type="submission" date="2019-07" db="EMBL/GenBank/DDBJ databases">
        <title>Whole genome shotgun sequence of Reyranella soli NBRC 108950.</title>
        <authorList>
            <person name="Hosoyama A."/>
            <person name="Uohara A."/>
            <person name="Ohji S."/>
            <person name="Ichikawa N."/>
        </authorList>
    </citation>
    <scope>NUCLEOTIDE SEQUENCE [LARGE SCALE GENOMIC DNA]</scope>
    <source>
        <strain evidence="1 2">NBRC 108950</strain>
    </source>
</reference>
<gene>
    <name evidence="1" type="ORF">RSO01_45050</name>
</gene>
<sequence>MTENLELAADDAAARATRKMMQGTKRHPADGLAIDPAGLQATIATLYIMTLSSLSFWIEQGLPVESVCKRLDTISQIFPPAQTGVGLENLAGIREYLRSNADQLKG</sequence>
<name>A0A512NEG8_9HYPH</name>
<dbReference type="RefSeq" id="WP_147151707.1">
    <property type="nucleotide sequence ID" value="NZ_BKAJ01000077.1"/>
</dbReference>
<comment type="caution">
    <text evidence="1">The sequence shown here is derived from an EMBL/GenBank/DDBJ whole genome shotgun (WGS) entry which is preliminary data.</text>
</comment>
<proteinExistence type="predicted"/>
<dbReference type="AlphaFoldDB" id="A0A512NEG8"/>
<organism evidence="1 2">
    <name type="scientific">Reyranella soli</name>
    <dbReference type="NCBI Taxonomy" id="1230389"/>
    <lineage>
        <taxon>Bacteria</taxon>
        <taxon>Pseudomonadati</taxon>
        <taxon>Pseudomonadota</taxon>
        <taxon>Alphaproteobacteria</taxon>
        <taxon>Hyphomicrobiales</taxon>
        <taxon>Reyranellaceae</taxon>
        <taxon>Reyranella</taxon>
    </lineage>
</organism>
<protein>
    <submittedName>
        <fullName evidence="1">Uncharacterized protein</fullName>
    </submittedName>
</protein>
<dbReference type="EMBL" id="BKAJ01000077">
    <property type="protein sequence ID" value="GEP57339.1"/>
    <property type="molecule type" value="Genomic_DNA"/>
</dbReference>
<evidence type="ECO:0000313" key="1">
    <source>
        <dbReference type="EMBL" id="GEP57339.1"/>
    </source>
</evidence>